<keyword evidence="4" id="KW-0479">Metal-binding</keyword>
<keyword evidence="6" id="KW-0378">Hydrolase</keyword>
<sequence>MSIAVRNLQQVVKFNVSQLHFDISLLLKLAGFQSYDLGVMLVCNDEIRKLNAAYRDTDEVTDVLAFPYHEISPENAGQIPDVEEMEQMLGDIVLGIPYIYDESRKHMEHFDSVVLTMVTHGIFHLVGYDHETQDQWSQMYNKELDILGKFNKLTGYQCSPLLGVGHYVET</sequence>
<keyword evidence="5" id="KW-0255">Endonuclease</keyword>
<organism evidence="8">
    <name type="scientific">Arion vulgaris</name>
    <dbReference type="NCBI Taxonomy" id="1028688"/>
    <lineage>
        <taxon>Eukaryota</taxon>
        <taxon>Metazoa</taxon>
        <taxon>Spiralia</taxon>
        <taxon>Lophotrochozoa</taxon>
        <taxon>Mollusca</taxon>
        <taxon>Gastropoda</taxon>
        <taxon>Heterobranchia</taxon>
        <taxon>Euthyneura</taxon>
        <taxon>Panpulmonata</taxon>
        <taxon>Eupulmonata</taxon>
        <taxon>Stylommatophora</taxon>
        <taxon>Helicina</taxon>
        <taxon>Arionoidea</taxon>
        <taxon>Arionidae</taxon>
        <taxon>Arion</taxon>
    </lineage>
</organism>
<evidence type="ECO:0000256" key="5">
    <source>
        <dbReference type="ARBA" id="ARBA00022759"/>
    </source>
</evidence>
<dbReference type="GO" id="GO:0006364">
    <property type="term" value="P:rRNA processing"/>
    <property type="evidence" value="ECO:0007669"/>
    <property type="project" value="InterPro"/>
</dbReference>
<dbReference type="Gene3D" id="3.40.390.30">
    <property type="entry name" value="Metalloproteases ('zincins'), catalytic domain"/>
    <property type="match status" value="1"/>
</dbReference>
<reference evidence="8" key="1">
    <citation type="submission" date="2014-12" db="EMBL/GenBank/DDBJ databases">
        <title>Insight into the proteome of Arion vulgaris.</title>
        <authorList>
            <person name="Aradska J."/>
            <person name="Bulat T."/>
            <person name="Smidak R."/>
            <person name="Sarate P."/>
            <person name="Gangsoo J."/>
            <person name="Sialana F."/>
            <person name="Bilban M."/>
            <person name="Lubec G."/>
        </authorList>
    </citation>
    <scope>NUCLEOTIDE SEQUENCE</scope>
    <source>
        <tissue evidence="8">Skin</tissue>
    </source>
</reference>
<evidence type="ECO:0000256" key="3">
    <source>
        <dbReference type="ARBA" id="ARBA00022722"/>
    </source>
</evidence>
<dbReference type="Pfam" id="PF02130">
    <property type="entry name" value="YbeY"/>
    <property type="match status" value="1"/>
</dbReference>
<evidence type="ECO:0000256" key="4">
    <source>
        <dbReference type="ARBA" id="ARBA00022723"/>
    </source>
</evidence>
<dbReference type="PANTHER" id="PTHR46986:SF1">
    <property type="entry name" value="ENDORIBONUCLEASE YBEY, CHLOROPLASTIC"/>
    <property type="match status" value="1"/>
</dbReference>
<protein>
    <submittedName>
        <fullName evidence="8">Uncharacterized protein</fullName>
    </submittedName>
</protein>
<name>A0A0B6YQM5_9EUPU</name>
<keyword evidence="3" id="KW-0540">Nuclease</keyword>
<dbReference type="GO" id="GO:0004222">
    <property type="term" value="F:metalloendopeptidase activity"/>
    <property type="evidence" value="ECO:0007669"/>
    <property type="project" value="InterPro"/>
</dbReference>
<comment type="cofactor">
    <cofactor evidence="1">
        <name>Zn(2+)</name>
        <dbReference type="ChEBI" id="CHEBI:29105"/>
    </cofactor>
</comment>
<dbReference type="InterPro" id="IPR002036">
    <property type="entry name" value="YbeY"/>
</dbReference>
<dbReference type="InterPro" id="IPR023091">
    <property type="entry name" value="MetalPrtase_cat_dom_sf_prd"/>
</dbReference>
<comment type="similarity">
    <text evidence="2">Belongs to the endoribonuclease YbeY family.</text>
</comment>
<accession>A0A0B6YQM5</accession>
<proteinExistence type="inferred from homology"/>
<dbReference type="NCBIfam" id="TIGR00043">
    <property type="entry name" value="rRNA maturation RNase YbeY"/>
    <property type="match status" value="1"/>
</dbReference>
<gene>
    <name evidence="8" type="primary">ORF33585</name>
</gene>
<evidence type="ECO:0000256" key="7">
    <source>
        <dbReference type="ARBA" id="ARBA00022833"/>
    </source>
</evidence>
<evidence type="ECO:0000313" key="8">
    <source>
        <dbReference type="EMBL" id="CEK58594.1"/>
    </source>
</evidence>
<evidence type="ECO:0000256" key="6">
    <source>
        <dbReference type="ARBA" id="ARBA00022801"/>
    </source>
</evidence>
<dbReference type="PANTHER" id="PTHR46986">
    <property type="entry name" value="ENDORIBONUCLEASE YBEY, CHLOROPLASTIC"/>
    <property type="match status" value="1"/>
</dbReference>
<dbReference type="GO" id="GO:0046872">
    <property type="term" value="F:metal ion binding"/>
    <property type="evidence" value="ECO:0007669"/>
    <property type="project" value="UniProtKB-KW"/>
</dbReference>
<evidence type="ECO:0000256" key="2">
    <source>
        <dbReference type="ARBA" id="ARBA00010875"/>
    </source>
</evidence>
<dbReference type="GO" id="GO:0004519">
    <property type="term" value="F:endonuclease activity"/>
    <property type="evidence" value="ECO:0007669"/>
    <property type="project" value="UniProtKB-KW"/>
</dbReference>
<evidence type="ECO:0000256" key="1">
    <source>
        <dbReference type="ARBA" id="ARBA00001947"/>
    </source>
</evidence>
<dbReference type="EMBL" id="HACG01011729">
    <property type="protein sequence ID" value="CEK58594.1"/>
    <property type="molecule type" value="Transcribed_RNA"/>
</dbReference>
<keyword evidence="7" id="KW-0862">Zinc</keyword>
<dbReference type="AlphaFoldDB" id="A0A0B6YQM5"/>
<dbReference type="SUPFAM" id="SSF55486">
    <property type="entry name" value="Metalloproteases ('zincins'), catalytic domain"/>
    <property type="match status" value="1"/>
</dbReference>
<dbReference type="HAMAP" id="MF_00009">
    <property type="entry name" value="Endoribonucl_YbeY"/>
    <property type="match status" value="1"/>
</dbReference>